<dbReference type="EC" id="1.1.1.100" evidence="2"/>
<dbReference type="PANTHER" id="PTHR42879">
    <property type="entry name" value="3-OXOACYL-(ACYL-CARRIER-PROTEIN) REDUCTASE"/>
    <property type="match status" value="1"/>
</dbReference>
<dbReference type="Gene3D" id="3.40.50.720">
    <property type="entry name" value="NAD(P)-binding Rossmann-like Domain"/>
    <property type="match status" value="1"/>
</dbReference>
<dbReference type="AlphaFoldDB" id="A0A7W6EXR5"/>
<evidence type="ECO:0000313" key="2">
    <source>
        <dbReference type="EMBL" id="MBB3862652.1"/>
    </source>
</evidence>
<dbReference type="PRINTS" id="PR00081">
    <property type="entry name" value="GDHRDH"/>
</dbReference>
<gene>
    <name evidence="2" type="ORF">GGQ88_003954</name>
</gene>
<dbReference type="Pfam" id="PF13561">
    <property type="entry name" value="adh_short_C2"/>
    <property type="match status" value="1"/>
</dbReference>
<protein>
    <submittedName>
        <fullName evidence="2">3-oxoacyl-[acyl-carrier protein] reductase</fullName>
        <ecNumber evidence="2">1.1.1.100</ecNumber>
    </submittedName>
</protein>
<organism evidence="2 3">
    <name type="scientific">Novosphingobium hassiacum</name>
    <dbReference type="NCBI Taxonomy" id="173676"/>
    <lineage>
        <taxon>Bacteria</taxon>
        <taxon>Pseudomonadati</taxon>
        <taxon>Pseudomonadota</taxon>
        <taxon>Alphaproteobacteria</taxon>
        <taxon>Sphingomonadales</taxon>
        <taxon>Sphingomonadaceae</taxon>
        <taxon>Novosphingobium</taxon>
    </lineage>
</organism>
<dbReference type="InterPro" id="IPR002347">
    <property type="entry name" value="SDR_fam"/>
</dbReference>
<keyword evidence="2" id="KW-0560">Oxidoreductase</keyword>
<dbReference type="PANTHER" id="PTHR42879:SF6">
    <property type="entry name" value="NADPH-DEPENDENT REDUCTASE BACG"/>
    <property type="match status" value="1"/>
</dbReference>
<comment type="caution">
    <text evidence="2">The sequence shown here is derived from an EMBL/GenBank/DDBJ whole genome shotgun (WGS) entry which is preliminary data.</text>
</comment>
<evidence type="ECO:0000313" key="3">
    <source>
        <dbReference type="Proteomes" id="UP000562395"/>
    </source>
</evidence>
<dbReference type="Proteomes" id="UP000562395">
    <property type="component" value="Unassembled WGS sequence"/>
</dbReference>
<dbReference type="InterPro" id="IPR036291">
    <property type="entry name" value="NAD(P)-bd_dom_sf"/>
</dbReference>
<dbReference type="RefSeq" id="WP_183615115.1">
    <property type="nucleotide sequence ID" value="NZ_JACICY010000018.1"/>
</dbReference>
<reference evidence="2 3" key="1">
    <citation type="submission" date="2020-08" db="EMBL/GenBank/DDBJ databases">
        <title>Genomic Encyclopedia of Type Strains, Phase IV (KMG-IV): sequencing the most valuable type-strain genomes for metagenomic binning, comparative biology and taxonomic classification.</title>
        <authorList>
            <person name="Goeker M."/>
        </authorList>
    </citation>
    <scope>NUCLEOTIDE SEQUENCE [LARGE SCALE GENOMIC DNA]</scope>
    <source>
        <strain evidence="2 3">DSM 14552</strain>
    </source>
</reference>
<dbReference type="EMBL" id="JACICY010000018">
    <property type="protein sequence ID" value="MBB3862652.1"/>
    <property type="molecule type" value="Genomic_DNA"/>
</dbReference>
<sequence length="264" mass="28796">MNFGIKGKVAVSGGGSKGMGRAVSEDLAREGCRVIVAARGQQAVDEVVAKIRDEGGEATGVYADMSTKEGILKVQAEARTVYGDPEIVVGNVYGPTHGRWDDTQDGHFLDAYESIVMSQVHLLRTFTPAMRERRWGRIVLINSIAAKQPHKELPLVTANVSRVAAVSLNKSVSDEIAKYGITINTIGTGGFATDRYFEHMKRMTLENGLNWDEREAERRDEIPVGRLGRSEEMSAVIAFLCSERASYVTGQFIIVDGGAVQALY</sequence>
<proteinExistence type="inferred from homology"/>
<dbReference type="SUPFAM" id="SSF51735">
    <property type="entry name" value="NAD(P)-binding Rossmann-fold domains"/>
    <property type="match status" value="1"/>
</dbReference>
<accession>A0A7W6EXR5</accession>
<name>A0A7W6EXR5_9SPHN</name>
<keyword evidence="3" id="KW-1185">Reference proteome</keyword>
<comment type="similarity">
    <text evidence="1">Belongs to the short-chain dehydrogenases/reductases (SDR) family.</text>
</comment>
<dbReference type="GO" id="GO:0004316">
    <property type="term" value="F:3-oxoacyl-[acyl-carrier-protein] reductase (NADPH) activity"/>
    <property type="evidence" value="ECO:0007669"/>
    <property type="project" value="UniProtKB-EC"/>
</dbReference>
<dbReference type="InterPro" id="IPR050259">
    <property type="entry name" value="SDR"/>
</dbReference>
<evidence type="ECO:0000256" key="1">
    <source>
        <dbReference type="ARBA" id="ARBA00006484"/>
    </source>
</evidence>